<protein>
    <recommendedName>
        <fullName evidence="1">vWA-MoxR associated protein N-terminal HTH domain-containing protein</fullName>
    </recommendedName>
</protein>
<evidence type="ECO:0000313" key="2">
    <source>
        <dbReference type="EMBL" id="CDM97329.1"/>
    </source>
</evidence>
<sequence length="163" mass="18867">MNIEETLLFADQVFYSNTGQHLDDVQIGLIKGVLMRQKYTDIAQELNCTEAYIKNVGYELWKLLSEIFQEEVNKSNLQSTLLRHRFINSFNFNIFGNIDQNNVIGSLQFCSPRHESMEFLRGKQQAKAELVVRLREIGMSDVQISECLNMSLEDVRKIGLVEE</sequence>
<dbReference type="RefSeq" id="WP_008053925.1">
    <property type="nucleotide sequence ID" value="NZ_FO818640.1"/>
</dbReference>
<keyword evidence="3" id="KW-1185">Reference proteome</keyword>
<dbReference type="EMBL" id="FO818640">
    <property type="protein sequence ID" value="CDM97329.1"/>
    <property type="molecule type" value="Genomic_DNA"/>
</dbReference>
<dbReference type="InterPro" id="IPR058651">
    <property type="entry name" value="HTH_VMAP-M9"/>
</dbReference>
<reference evidence="2 3" key="1">
    <citation type="submission" date="2014-02" db="EMBL/GenBank/DDBJ databases">
        <authorList>
            <person name="Genoscope - CEA"/>
        </authorList>
    </citation>
    <scope>NUCLEOTIDE SEQUENCE [LARGE SCALE GENOMIC DNA]</scope>
    <source>
        <strain evidence="2 3">PCC 8005</strain>
    </source>
</reference>
<dbReference type="AlphaFoldDB" id="A0A9P1KKK9"/>
<evidence type="ECO:0000313" key="3">
    <source>
        <dbReference type="Proteomes" id="UP000032946"/>
    </source>
</evidence>
<organism evidence="2 3">
    <name type="scientific">Limnospira indica PCC 8005</name>
    <dbReference type="NCBI Taxonomy" id="376219"/>
    <lineage>
        <taxon>Bacteria</taxon>
        <taxon>Bacillati</taxon>
        <taxon>Cyanobacteriota</taxon>
        <taxon>Cyanophyceae</taxon>
        <taxon>Oscillatoriophycideae</taxon>
        <taxon>Oscillatoriales</taxon>
        <taxon>Sirenicapillariaceae</taxon>
        <taxon>Limnospira</taxon>
    </lineage>
</organism>
<evidence type="ECO:0000259" key="1">
    <source>
        <dbReference type="Pfam" id="PF26355"/>
    </source>
</evidence>
<feature type="domain" description="vWA-MoxR associated protein N-terminal HTH" evidence="1">
    <location>
        <begin position="1"/>
        <end position="84"/>
    </location>
</feature>
<accession>A0A9P1KKK9</accession>
<proteinExistence type="predicted"/>
<name>A0A9P1KKK9_9CYAN</name>
<gene>
    <name evidence="2" type="ORF">ARTHRO_50299</name>
</gene>
<dbReference type="Proteomes" id="UP000032946">
    <property type="component" value="Chromosome"/>
</dbReference>
<dbReference type="Pfam" id="PF26355">
    <property type="entry name" value="HTH_VMAP-M9"/>
    <property type="match status" value="1"/>
</dbReference>